<dbReference type="AlphaFoldDB" id="A0A5N3ZY85"/>
<dbReference type="Proteomes" id="UP000327044">
    <property type="component" value="Unassembled WGS sequence"/>
</dbReference>
<evidence type="ECO:0000313" key="2">
    <source>
        <dbReference type="Proteomes" id="UP000327044"/>
    </source>
</evidence>
<keyword evidence="2" id="KW-1185">Reference proteome</keyword>
<gene>
    <name evidence="1" type="ORF">PPYR_15687</name>
</gene>
<dbReference type="InParanoid" id="A0A5N3ZY85"/>
<evidence type="ECO:0008006" key="3">
    <source>
        <dbReference type="Google" id="ProtNLM"/>
    </source>
</evidence>
<comment type="caution">
    <text evidence="1">The sequence shown here is derived from an EMBL/GenBank/DDBJ whole genome shotgun (WGS) entry which is preliminary data.</text>
</comment>
<proteinExistence type="predicted"/>
<evidence type="ECO:0000313" key="1">
    <source>
        <dbReference type="EMBL" id="KAB0790018.1"/>
    </source>
</evidence>
<dbReference type="PANTHER" id="PTHR33395:SF22">
    <property type="entry name" value="REVERSE TRANSCRIPTASE DOMAIN-CONTAINING PROTEIN"/>
    <property type="match status" value="1"/>
</dbReference>
<accession>A0A5N3ZY85</accession>
<sequence>MNLRLDPEEPNFYFYMPYSTETQIEELIKNLKTNTAPGNDNIRPIDIKSNSQIFSKLISRIINLSLRKGIFPEELKVSITRPIFKKGDANDVNNYRPISILPVIEKIFEGYVVAHLRRYTGCYTTVRKKKIGL</sequence>
<dbReference type="EMBL" id="VVIM01002059">
    <property type="protein sequence ID" value="KAB0790018.1"/>
    <property type="molecule type" value="Genomic_DNA"/>
</dbReference>
<protein>
    <recommendedName>
        <fullName evidence="3">Reverse transcriptase domain-containing protein</fullName>
    </recommendedName>
</protein>
<organism evidence="1 2">
    <name type="scientific">Photinus pyralis</name>
    <name type="common">Common eastern firefly</name>
    <name type="synonym">Lampyris pyralis</name>
    <dbReference type="NCBI Taxonomy" id="7054"/>
    <lineage>
        <taxon>Eukaryota</taxon>
        <taxon>Metazoa</taxon>
        <taxon>Ecdysozoa</taxon>
        <taxon>Arthropoda</taxon>
        <taxon>Hexapoda</taxon>
        <taxon>Insecta</taxon>
        <taxon>Pterygota</taxon>
        <taxon>Neoptera</taxon>
        <taxon>Endopterygota</taxon>
        <taxon>Coleoptera</taxon>
        <taxon>Polyphaga</taxon>
        <taxon>Elateriformia</taxon>
        <taxon>Elateroidea</taxon>
        <taxon>Lampyridae</taxon>
        <taxon>Lampyrinae</taxon>
        <taxon>Photinus</taxon>
    </lineage>
</organism>
<dbReference type="PANTHER" id="PTHR33395">
    <property type="entry name" value="TRANSCRIPTASE, PUTATIVE-RELATED-RELATED"/>
    <property type="match status" value="1"/>
</dbReference>
<name>A0A5N3ZY85_PHOPY</name>
<reference evidence="1 2" key="1">
    <citation type="journal article" date="2018" name="Elife">
        <title>Firefly genomes illuminate parallel origins of bioluminescence in beetles.</title>
        <authorList>
            <person name="Fallon T.R."/>
            <person name="Lower S.E."/>
            <person name="Chang C.H."/>
            <person name="Bessho-Uehara M."/>
            <person name="Martin G.J."/>
            <person name="Bewick A.J."/>
            <person name="Behringer M."/>
            <person name="Debat H.J."/>
            <person name="Wong I."/>
            <person name="Day J.C."/>
            <person name="Suvorov A."/>
            <person name="Silva C.J."/>
            <person name="Stanger-Hall K.F."/>
            <person name="Hall D.W."/>
            <person name="Schmitz R.J."/>
            <person name="Nelson D.R."/>
            <person name="Lewis S.M."/>
            <person name="Shigenobu S."/>
            <person name="Bybee S.M."/>
            <person name="Larracuente A.M."/>
            <person name="Oba Y."/>
            <person name="Weng J.K."/>
        </authorList>
    </citation>
    <scope>NUCLEOTIDE SEQUENCE [LARGE SCALE GENOMIC DNA]</scope>
    <source>
        <strain evidence="1">1611_PpyrPB1</strain>
        <tissue evidence="1">Whole body</tissue>
    </source>
</reference>